<sequence>MSRTALFIIDIQHDLATDPATRIPHAARLLDAADRVIASSRRQLDTLRAASPPQSASRPLLVFVQHSEDPSSGPLVEGSEAWRLVFNPREGDEDEVLVGKRTGDAFLSNPVLAERLRAEGVGKIVALGIQSDFCVRATCKGALAAGFEVTVLRGAHSTYDVSGKTAEEVEREVEAELETAGARVVPWEEIVVE</sequence>
<dbReference type="AlphaFoldDB" id="A0AA38VZC0"/>
<gene>
    <name evidence="4" type="ORF">NKR19_g2152</name>
</gene>
<accession>A0AA38VZC0</accession>
<keyword evidence="2 4" id="KW-0378">Hydrolase</keyword>
<evidence type="ECO:0000256" key="1">
    <source>
        <dbReference type="ARBA" id="ARBA00006336"/>
    </source>
</evidence>
<comment type="similarity">
    <text evidence="1">Belongs to the isochorismatase family.</text>
</comment>
<organism evidence="4 5">
    <name type="scientific">Coniochaeta hoffmannii</name>
    <dbReference type="NCBI Taxonomy" id="91930"/>
    <lineage>
        <taxon>Eukaryota</taxon>
        <taxon>Fungi</taxon>
        <taxon>Dikarya</taxon>
        <taxon>Ascomycota</taxon>
        <taxon>Pezizomycotina</taxon>
        <taxon>Sordariomycetes</taxon>
        <taxon>Sordariomycetidae</taxon>
        <taxon>Coniochaetales</taxon>
        <taxon>Coniochaetaceae</taxon>
        <taxon>Coniochaeta</taxon>
    </lineage>
</organism>
<dbReference type="SUPFAM" id="SSF52499">
    <property type="entry name" value="Isochorismatase-like hydrolases"/>
    <property type="match status" value="1"/>
</dbReference>
<comment type="caution">
    <text evidence="4">The sequence shown here is derived from an EMBL/GenBank/DDBJ whole genome shotgun (WGS) entry which is preliminary data.</text>
</comment>
<dbReference type="Proteomes" id="UP001174691">
    <property type="component" value="Unassembled WGS sequence"/>
</dbReference>
<dbReference type="EMBL" id="JANBVN010000021">
    <property type="protein sequence ID" value="KAJ9161510.1"/>
    <property type="molecule type" value="Genomic_DNA"/>
</dbReference>
<dbReference type="InterPro" id="IPR000868">
    <property type="entry name" value="Isochorismatase-like_dom"/>
</dbReference>
<evidence type="ECO:0000313" key="4">
    <source>
        <dbReference type="EMBL" id="KAJ9161510.1"/>
    </source>
</evidence>
<evidence type="ECO:0000256" key="2">
    <source>
        <dbReference type="ARBA" id="ARBA00022801"/>
    </source>
</evidence>
<name>A0AA38VZC0_9PEZI</name>
<dbReference type="PANTHER" id="PTHR43540">
    <property type="entry name" value="PEROXYUREIDOACRYLATE/UREIDOACRYLATE AMIDOHYDROLASE-RELATED"/>
    <property type="match status" value="1"/>
</dbReference>
<evidence type="ECO:0000313" key="5">
    <source>
        <dbReference type="Proteomes" id="UP001174691"/>
    </source>
</evidence>
<dbReference type="Gene3D" id="3.40.50.850">
    <property type="entry name" value="Isochorismatase-like"/>
    <property type="match status" value="1"/>
</dbReference>
<dbReference type="InterPro" id="IPR050272">
    <property type="entry name" value="Isochorismatase-like_hydrls"/>
</dbReference>
<reference evidence="4" key="1">
    <citation type="submission" date="2022-07" db="EMBL/GenBank/DDBJ databases">
        <title>Fungi with potential for degradation of polypropylene.</title>
        <authorList>
            <person name="Gostincar C."/>
        </authorList>
    </citation>
    <scope>NUCLEOTIDE SEQUENCE</scope>
    <source>
        <strain evidence="4">EXF-13287</strain>
    </source>
</reference>
<dbReference type="Pfam" id="PF00857">
    <property type="entry name" value="Isochorismatase"/>
    <property type="match status" value="1"/>
</dbReference>
<evidence type="ECO:0000259" key="3">
    <source>
        <dbReference type="Pfam" id="PF00857"/>
    </source>
</evidence>
<protein>
    <submittedName>
        <fullName evidence="4">Isochorismatase hydrolase</fullName>
    </submittedName>
</protein>
<proteinExistence type="inferred from homology"/>
<dbReference type="GO" id="GO:0016787">
    <property type="term" value="F:hydrolase activity"/>
    <property type="evidence" value="ECO:0007669"/>
    <property type="project" value="UniProtKB-KW"/>
</dbReference>
<dbReference type="PANTHER" id="PTHR43540:SF6">
    <property type="entry name" value="ISOCHORISMATASE-LIKE DOMAIN-CONTAINING PROTEIN"/>
    <property type="match status" value="1"/>
</dbReference>
<feature type="domain" description="Isochorismatase-like" evidence="3">
    <location>
        <begin position="4"/>
        <end position="166"/>
    </location>
</feature>
<keyword evidence="5" id="KW-1185">Reference proteome</keyword>
<dbReference type="InterPro" id="IPR036380">
    <property type="entry name" value="Isochorismatase-like_sf"/>
</dbReference>